<gene>
    <name evidence="2" type="ORF">FBZ90_108142</name>
</gene>
<organism evidence="2 3">
    <name type="scientific">Nitrospirillum amazonense</name>
    <dbReference type="NCBI Taxonomy" id="28077"/>
    <lineage>
        <taxon>Bacteria</taxon>
        <taxon>Pseudomonadati</taxon>
        <taxon>Pseudomonadota</taxon>
        <taxon>Alphaproteobacteria</taxon>
        <taxon>Rhodospirillales</taxon>
        <taxon>Azospirillaceae</taxon>
        <taxon>Nitrospirillum</taxon>
    </lineage>
</organism>
<evidence type="ECO:0000313" key="2">
    <source>
        <dbReference type="EMBL" id="TWB41118.1"/>
    </source>
</evidence>
<accession>A0A560H4E4</accession>
<proteinExistence type="predicted"/>
<evidence type="ECO:0000256" key="1">
    <source>
        <dbReference type="SAM" id="MobiDB-lite"/>
    </source>
</evidence>
<comment type="caution">
    <text evidence="2">The sequence shown here is derived from an EMBL/GenBank/DDBJ whole genome shotgun (WGS) entry which is preliminary data.</text>
</comment>
<protein>
    <submittedName>
        <fullName evidence="2">Uncharacterized protein</fullName>
    </submittedName>
</protein>
<dbReference type="Proteomes" id="UP000315751">
    <property type="component" value="Unassembled WGS sequence"/>
</dbReference>
<name>A0A560H4E4_9PROT</name>
<feature type="region of interest" description="Disordered" evidence="1">
    <location>
        <begin position="106"/>
        <end position="125"/>
    </location>
</feature>
<keyword evidence="3" id="KW-1185">Reference proteome</keyword>
<dbReference type="AlphaFoldDB" id="A0A560H4E4"/>
<dbReference type="EMBL" id="VITR01000008">
    <property type="protein sequence ID" value="TWB41118.1"/>
    <property type="molecule type" value="Genomic_DNA"/>
</dbReference>
<reference evidence="2 3" key="1">
    <citation type="submission" date="2019-06" db="EMBL/GenBank/DDBJ databases">
        <title>Genomic Encyclopedia of Type Strains, Phase IV (KMG-V): Genome sequencing to study the core and pangenomes of soil and plant-associated prokaryotes.</title>
        <authorList>
            <person name="Whitman W."/>
        </authorList>
    </citation>
    <scope>NUCLEOTIDE SEQUENCE [LARGE SCALE GENOMIC DNA]</scope>
    <source>
        <strain evidence="2 3">BR 11622</strain>
    </source>
</reference>
<sequence length="125" mass="14051">MSATTGQEKAATPYIFPYGALVSYPVPQGKHAIKCSRDMTVKDITISREHRFAIGVDQGDGRFYLSIPVSNRLADYEEYYEISRAEFERYRQDLSAALPLVERCRQRQADSRLTTPPGADRGTAS</sequence>
<evidence type="ECO:0000313" key="3">
    <source>
        <dbReference type="Proteomes" id="UP000315751"/>
    </source>
</evidence>